<feature type="transmembrane region" description="Helical" evidence="8">
    <location>
        <begin position="52"/>
        <end position="75"/>
    </location>
</feature>
<proteinExistence type="inferred from homology"/>
<feature type="transmembrane region" description="Helical" evidence="8">
    <location>
        <begin position="376"/>
        <end position="398"/>
    </location>
</feature>
<evidence type="ECO:0000313" key="10">
    <source>
        <dbReference type="EMBL" id="SFL98624.1"/>
    </source>
</evidence>
<dbReference type="InterPro" id="IPR004812">
    <property type="entry name" value="Efflux_drug-R_Bcr/CmlA"/>
</dbReference>
<dbReference type="Proteomes" id="UP000199520">
    <property type="component" value="Unassembled WGS sequence"/>
</dbReference>
<dbReference type="OrthoDB" id="9800416at2"/>
<dbReference type="PANTHER" id="PTHR23502">
    <property type="entry name" value="MAJOR FACILITATOR SUPERFAMILY"/>
    <property type="match status" value="1"/>
</dbReference>
<dbReference type="SUPFAM" id="SSF103473">
    <property type="entry name" value="MFS general substrate transporter"/>
    <property type="match status" value="1"/>
</dbReference>
<gene>
    <name evidence="10" type="ORF">SAMN04490355_10302</name>
</gene>
<dbReference type="STRING" id="1123291.SAMN04490355_10302"/>
<evidence type="ECO:0000256" key="5">
    <source>
        <dbReference type="ARBA" id="ARBA00022692"/>
    </source>
</evidence>
<comment type="similarity">
    <text evidence="2 8">Belongs to the major facilitator superfamily. Bcr/CmlA family.</text>
</comment>
<dbReference type="InterPro" id="IPR020846">
    <property type="entry name" value="MFS_dom"/>
</dbReference>
<dbReference type="GO" id="GO:0005886">
    <property type="term" value="C:plasma membrane"/>
    <property type="evidence" value="ECO:0007669"/>
    <property type="project" value="UniProtKB-SubCell"/>
</dbReference>
<sequence length="407" mass="44297">MTSTIQHITDKEQKYLGGKGLILFIAIMNMLIPLSIDLYLPALPAMGEYFQVSASLVNLTLVFFFCFFALGILLFGPLSDKYGRKPILLAGILIYGIASGFCAVSSTIYQLIGFRVIQALGAGSIIAVSLALIKDCFSGKARDIILALVQGMSVVAPAVAPVIGAIILQFATWRETFWVLTIIGIVTLIIALGFQETLSVRERYKGTITGSLVRLFVVSKNMNFTSMLIIFSLFMAPYMAYVAISSFVYIRYFQLSEQMYSYFFAVNSLFAIVGPILYLKMVGRVTPKKFTHGCFVTALISGGCLIIAGPYSPWLFFIAFLPFTLIEGAIRPLSTSLLFDQQEADTGSVSALINSVNTLFGSLGMLLGALNWSNIVIGLGLITTGATFLAIFGWIIVLKSNMAVKGM</sequence>
<accession>A0A1I4M5V5</accession>
<comment type="caution">
    <text evidence="8">Lacks conserved residue(s) required for the propagation of feature annotation.</text>
</comment>
<name>A0A1I4M5V5_9FIRM</name>
<dbReference type="GO" id="GO:0042910">
    <property type="term" value="F:xenobiotic transmembrane transporter activity"/>
    <property type="evidence" value="ECO:0007669"/>
    <property type="project" value="InterPro"/>
</dbReference>
<evidence type="ECO:0000256" key="2">
    <source>
        <dbReference type="ARBA" id="ARBA00006236"/>
    </source>
</evidence>
<dbReference type="InterPro" id="IPR036259">
    <property type="entry name" value="MFS_trans_sf"/>
</dbReference>
<feature type="transmembrane region" description="Helical" evidence="8">
    <location>
        <begin position="228"/>
        <end position="253"/>
    </location>
</feature>
<comment type="subcellular location">
    <subcellularLocation>
        <location evidence="1 8">Cell membrane</location>
        <topology evidence="1 8">Multi-pass membrane protein</topology>
    </subcellularLocation>
</comment>
<dbReference type="AlphaFoldDB" id="A0A1I4M5V5"/>
<evidence type="ECO:0000259" key="9">
    <source>
        <dbReference type="PROSITE" id="PS50850"/>
    </source>
</evidence>
<keyword evidence="5 8" id="KW-0812">Transmembrane</keyword>
<evidence type="ECO:0000256" key="8">
    <source>
        <dbReference type="RuleBase" id="RU365088"/>
    </source>
</evidence>
<feature type="transmembrane region" description="Helical" evidence="8">
    <location>
        <begin position="290"/>
        <end position="308"/>
    </location>
</feature>
<feature type="transmembrane region" description="Helical" evidence="8">
    <location>
        <begin position="177"/>
        <end position="194"/>
    </location>
</feature>
<evidence type="ECO:0000313" key="11">
    <source>
        <dbReference type="Proteomes" id="UP000199520"/>
    </source>
</evidence>
<organism evidence="10 11">
    <name type="scientific">Pelosinus propionicus DSM 13327</name>
    <dbReference type="NCBI Taxonomy" id="1123291"/>
    <lineage>
        <taxon>Bacteria</taxon>
        <taxon>Bacillati</taxon>
        <taxon>Bacillota</taxon>
        <taxon>Negativicutes</taxon>
        <taxon>Selenomonadales</taxon>
        <taxon>Sporomusaceae</taxon>
        <taxon>Pelosinus</taxon>
    </lineage>
</organism>
<dbReference type="PROSITE" id="PS50850">
    <property type="entry name" value="MFS"/>
    <property type="match status" value="1"/>
</dbReference>
<feature type="transmembrane region" description="Helical" evidence="8">
    <location>
        <begin position="112"/>
        <end position="133"/>
    </location>
</feature>
<dbReference type="NCBIfam" id="TIGR00710">
    <property type="entry name" value="efflux_Bcr_CflA"/>
    <property type="match status" value="1"/>
</dbReference>
<evidence type="ECO:0000256" key="6">
    <source>
        <dbReference type="ARBA" id="ARBA00022989"/>
    </source>
</evidence>
<keyword evidence="4 8" id="KW-1003">Cell membrane</keyword>
<keyword evidence="3 8" id="KW-0813">Transport</keyword>
<feature type="transmembrane region" description="Helical" evidence="8">
    <location>
        <begin position="145"/>
        <end position="171"/>
    </location>
</feature>
<dbReference type="Pfam" id="PF07690">
    <property type="entry name" value="MFS_1"/>
    <property type="match status" value="1"/>
</dbReference>
<feature type="transmembrane region" description="Helical" evidence="8">
    <location>
        <begin position="21"/>
        <end position="40"/>
    </location>
</feature>
<feature type="domain" description="Major facilitator superfamily (MFS) profile" evidence="9">
    <location>
        <begin position="21"/>
        <end position="402"/>
    </location>
</feature>
<protein>
    <recommendedName>
        <fullName evidence="8">Bcr/CflA family efflux transporter</fullName>
    </recommendedName>
</protein>
<dbReference type="CDD" id="cd17320">
    <property type="entry name" value="MFS_MdfA_MDR_like"/>
    <property type="match status" value="1"/>
</dbReference>
<evidence type="ECO:0000256" key="4">
    <source>
        <dbReference type="ARBA" id="ARBA00022475"/>
    </source>
</evidence>
<evidence type="ECO:0000256" key="7">
    <source>
        <dbReference type="ARBA" id="ARBA00023136"/>
    </source>
</evidence>
<keyword evidence="6 8" id="KW-1133">Transmembrane helix</keyword>
<dbReference type="PANTHER" id="PTHR23502:SF132">
    <property type="entry name" value="POLYAMINE TRANSPORTER 2-RELATED"/>
    <property type="match status" value="1"/>
</dbReference>
<dbReference type="InterPro" id="IPR011701">
    <property type="entry name" value="MFS"/>
</dbReference>
<feature type="transmembrane region" description="Helical" evidence="8">
    <location>
        <begin position="259"/>
        <end position="278"/>
    </location>
</feature>
<reference evidence="11" key="1">
    <citation type="submission" date="2016-10" db="EMBL/GenBank/DDBJ databases">
        <authorList>
            <person name="Varghese N."/>
            <person name="Submissions S."/>
        </authorList>
    </citation>
    <scope>NUCLEOTIDE SEQUENCE [LARGE SCALE GENOMIC DNA]</scope>
    <source>
        <strain evidence="11">DSM 13327</strain>
    </source>
</reference>
<evidence type="ECO:0000256" key="3">
    <source>
        <dbReference type="ARBA" id="ARBA00022448"/>
    </source>
</evidence>
<evidence type="ECO:0000256" key="1">
    <source>
        <dbReference type="ARBA" id="ARBA00004651"/>
    </source>
</evidence>
<keyword evidence="11" id="KW-1185">Reference proteome</keyword>
<dbReference type="GO" id="GO:1990961">
    <property type="term" value="P:xenobiotic detoxification by transmembrane export across the plasma membrane"/>
    <property type="evidence" value="ECO:0007669"/>
    <property type="project" value="InterPro"/>
</dbReference>
<feature type="transmembrane region" description="Helical" evidence="8">
    <location>
        <begin position="87"/>
        <end position="106"/>
    </location>
</feature>
<dbReference type="EMBL" id="FOTS01000030">
    <property type="protein sequence ID" value="SFL98624.1"/>
    <property type="molecule type" value="Genomic_DNA"/>
</dbReference>
<dbReference type="RefSeq" id="WP_090939249.1">
    <property type="nucleotide sequence ID" value="NZ_FOTS01000030.1"/>
</dbReference>
<keyword evidence="7 8" id="KW-0472">Membrane</keyword>
<dbReference type="Gene3D" id="1.20.1720.10">
    <property type="entry name" value="Multidrug resistance protein D"/>
    <property type="match status" value="1"/>
</dbReference>